<reference evidence="1 2" key="1">
    <citation type="journal article" date="2018" name="Mol. Ecol.">
        <title>The obligate alkalophilic soda-lake fungus Sodiomyces alkalinus has shifted to a protein diet.</title>
        <authorList>
            <person name="Grum-Grzhimaylo A.A."/>
            <person name="Falkoski D.L."/>
            <person name="van den Heuvel J."/>
            <person name="Valero-Jimenez C.A."/>
            <person name="Min B."/>
            <person name="Choi I.G."/>
            <person name="Lipzen A."/>
            <person name="Daum C.G."/>
            <person name="Aanen D.K."/>
            <person name="Tsang A."/>
            <person name="Henrissat B."/>
            <person name="Bilanenko E.N."/>
            <person name="de Vries R.P."/>
            <person name="van Kan J.A.L."/>
            <person name="Grigoriev I.V."/>
            <person name="Debets A.J.M."/>
        </authorList>
    </citation>
    <scope>NUCLEOTIDE SEQUENCE [LARGE SCALE GENOMIC DNA]</scope>
    <source>
        <strain evidence="1 2">F11</strain>
    </source>
</reference>
<evidence type="ECO:0000313" key="2">
    <source>
        <dbReference type="Proteomes" id="UP000272025"/>
    </source>
</evidence>
<proteinExistence type="predicted"/>
<protein>
    <submittedName>
        <fullName evidence="1">Uncharacterized protein</fullName>
    </submittedName>
</protein>
<dbReference type="AlphaFoldDB" id="A0A3N2Q5E2"/>
<gene>
    <name evidence="1" type="ORF">SODALDRAFT_374375</name>
</gene>
<keyword evidence="2" id="KW-1185">Reference proteome</keyword>
<dbReference type="RefSeq" id="XP_028469799.1">
    <property type="nucleotide sequence ID" value="XM_028614674.1"/>
</dbReference>
<accession>A0A3N2Q5E2</accession>
<name>A0A3N2Q5E2_SODAK</name>
<dbReference type="GeneID" id="39583152"/>
<dbReference type="EMBL" id="ML119051">
    <property type="protein sequence ID" value="ROT41993.1"/>
    <property type="molecule type" value="Genomic_DNA"/>
</dbReference>
<dbReference type="Proteomes" id="UP000272025">
    <property type="component" value="Unassembled WGS sequence"/>
</dbReference>
<evidence type="ECO:0000313" key="1">
    <source>
        <dbReference type="EMBL" id="ROT41993.1"/>
    </source>
</evidence>
<sequence>MGPTHSGRNTKFVYPDSVGIFVFIFRLYRDSVLAPSTIWTTLERVCPLAIRSVGGAIPQPGPHECHECHECHESHMSFSVPTFQWIRSTPAPTSVAREDQKRGIAKFVELLRKPTDGPIYDPRLFVYEEWVKGEGRRRHDDDDNNDDKKAATPNLLNLFLPSYFET</sequence>
<organism evidence="1 2">
    <name type="scientific">Sodiomyces alkalinus (strain CBS 110278 / VKM F-3762 / F11)</name>
    <name type="common">Alkaliphilic filamentous fungus</name>
    <dbReference type="NCBI Taxonomy" id="1314773"/>
    <lineage>
        <taxon>Eukaryota</taxon>
        <taxon>Fungi</taxon>
        <taxon>Dikarya</taxon>
        <taxon>Ascomycota</taxon>
        <taxon>Pezizomycotina</taxon>
        <taxon>Sordariomycetes</taxon>
        <taxon>Hypocreomycetidae</taxon>
        <taxon>Glomerellales</taxon>
        <taxon>Plectosphaerellaceae</taxon>
        <taxon>Sodiomyces</taxon>
    </lineage>
</organism>